<proteinExistence type="predicted"/>
<keyword evidence="1" id="KW-1133">Transmembrane helix</keyword>
<keyword evidence="1" id="KW-0812">Transmembrane</keyword>
<dbReference type="AlphaFoldDB" id="A0A926JPH1"/>
<gene>
    <name evidence="2" type="ORF">IBL28_03265</name>
</gene>
<dbReference type="EMBL" id="JACVDC010000005">
    <property type="protein sequence ID" value="MBC9794974.1"/>
    <property type="molecule type" value="Genomic_DNA"/>
</dbReference>
<keyword evidence="1" id="KW-0472">Membrane</keyword>
<name>A0A926JPH1_9FLAO</name>
<organism evidence="2 3">
    <name type="scientific">Sinomicrobium weinanense</name>
    <dbReference type="NCBI Taxonomy" id="2842200"/>
    <lineage>
        <taxon>Bacteria</taxon>
        <taxon>Pseudomonadati</taxon>
        <taxon>Bacteroidota</taxon>
        <taxon>Flavobacteriia</taxon>
        <taxon>Flavobacteriales</taxon>
        <taxon>Flavobacteriaceae</taxon>
        <taxon>Sinomicrobium</taxon>
    </lineage>
</organism>
<keyword evidence="3" id="KW-1185">Reference proteome</keyword>
<evidence type="ECO:0000313" key="2">
    <source>
        <dbReference type="EMBL" id="MBC9794974.1"/>
    </source>
</evidence>
<dbReference type="RefSeq" id="WP_187964128.1">
    <property type="nucleotide sequence ID" value="NZ_JACVDC010000005.1"/>
</dbReference>
<dbReference type="Proteomes" id="UP000653730">
    <property type="component" value="Unassembled WGS sequence"/>
</dbReference>
<evidence type="ECO:0000313" key="3">
    <source>
        <dbReference type="Proteomes" id="UP000653730"/>
    </source>
</evidence>
<comment type="caution">
    <text evidence="2">The sequence shown here is derived from an EMBL/GenBank/DDBJ whole genome shotgun (WGS) entry which is preliminary data.</text>
</comment>
<feature type="transmembrane region" description="Helical" evidence="1">
    <location>
        <begin position="80"/>
        <end position="99"/>
    </location>
</feature>
<reference evidence="2 3" key="1">
    <citation type="submission" date="2020-09" db="EMBL/GenBank/DDBJ databases">
        <title>Sinomicrobium weinanense sp. nov., a halophilic bacteria isolated from saline-alkali soil.</title>
        <authorList>
            <person name="Wu P."/>
            <person name="Ren H."/>
            <person name="Mei Y."/>
            <person name="Liang Y."/>
            <person name="Chen Z."/>
        </authorList>
    </citation>
    <scope>NUCLEOTIDE SEQUENCE [LARGE SCALE GENOMIC DNA]</scope>
    <source>
        <strain evidence="2 3">FJxs</strain>
    </source>
</reference>
<evidence type="ECO:0000256" key="1">
    <source>
        <dbReference type="SAM" id="Phobius"/>
    </source>
</evidence>
<dbReference type="PROSITE" id="PS51257">
    <property type="entry name" value="PROKAR_LIPOPROTEIN"/>
    <property type="match status" value="1"/>
</dbReference>
<protein>
    <submittedName>
        <fullName evidence="2">Uncharacterized protein</fullName>
    </submittedName>
</protein>
<sequence>MRNGLSILLTLIIFFTSSCAVKKVVMHYLDMHQGIPAKAHMPTNPAEARAAYFINCTFKSGADFQYNTNDVLAVLQTLKLQAPLLLLSSLILVFLSLHYSSPLNFRVPAQNGGFPIKIPIYKQLRQFVLYA</sequence>
<accession>A0A926JPH1</accession>